<organism evidence="9 10">
    <name type="scientific">Microbulbifer thermotolerans</name>
    <dbReference type="NCBI Taxonomy" id="252514"/>
    <lineage>
        <taxon>Bacteria</taxon>
        <taxon>Pseudomonadati</taxon>
        <taxon>Pseudomonadota</taxon>
        <taxon>Gammaproteobacteria</taxon>
        <taxon>Cellvibrionales</taxon>
        <taxon>Microbulbiferaceae</taxon>
        <taxon>Microbulbifer</taxon>
    </lineage>
</organism>
<evidence type="ECO:0000256" key="5">
    <source>
        <dbReference type="ARBA" id="ARBA00022692"/>
    </source>
</evidence>
<evidence type="ECO:0000256" key="7">
    <source>
        <dbReference type="ARBA" id="ARBA00023237"/>
    </source>
</evidence>
<evidence type="ECO:0000313" key="9">
    <source>
        <dbReference type="EMBL" id="MCX2802309.1"/>
    </source>
</evidence>
<keyword evidence="8" id="KW-0175">Coiled coil</keyword>
<keyword evidence="6" id="KW-0472">Membrane</keyword>
<evidence type="ECO:0000256" key="2">
    <source>
        <dbReference type="ARBA" id="ARBA00007613"/>
    </source>
</evidence>
<dbReference type="GO" id="GO:0015288">
    <property type="term" value="F:porin activity"/>
    <property type="evidence" value="ECO:0007669"/>
    <property type="project" value="TreeGrafter"/>
</dbReference>
<comment type="subcellular location">
    <subcellularLocation>
        <location evidence="1">Cell outer membrane</location>
    </subcellularLocation>
</comment>
<sequence length="469" mass="51926">MDRINRLWTALLTLVMTLWLHPAWAQIVDVVSPTEMQAEAIRSPAEPYFSATDSIAPGTLDLISAVHRAVEWHPVISESVVALQRERENVRAARAGYFPQIGVNFVAGRDTEDDRGGDGHVVQIYASQMLYDFGKVSSEVDLAMADMQRSRALVLQAIDTVARDTAQAAIEVQRYQALLQSAEEQIEGVSAITALVQMRSDRGASSRSDVLQARSRMEAARASKQRVEAELNRWRSTLQYLMGSRDRFSMSMEIPDAIRHACEVVSPEISAVPEVLIAEAARAEAMARLEEARAGAWPTLSLDASVNNYLDQQYVDARALDQNESAVFLNLSMPIYQGGRISANKASGVHALRAADAAKDAARVSVMQALLAAQEEASGLSRSLSILNSRERAIAETRDLYRKQYSSLGTRTLLDLLNAEQELHQARQEKNNARYDLSRLQIDCLYNLGALRRAFELEGREIQGVEVLP</sequence>
<dbReference type="InterPro" id="IPR051906">
    <property type="entry name" value="TolC-like"/>
</dbReference>
<dbReference type="GO" id="GO:0015562">
    <property type="term" value="F:efflux transmembrane transporter activity"/>
    <property type="evidence" value="ECO:0007669"/>
    <property type="project" value="InterPro"/>
</dbReference>
<accession>A0AB35HZM0</accession>
<evidence type="ECO:0000256" key="3">
    <source>
        <dbReference type="ARBA" id="ARBA00022448"/>
    </source>
</evidence>
<keyword evidence="3" id="KW-0813">Transport</keyword>
<evidence type="ECO:0000256" key="8">
    <source>
        <dbReference type="SAM" id="Coils"/>
    </source>
</evidence>
<comment type="caution">
    <text evidence="9">The sequence shown here is derived from an EMBL/GenBank/DDBJ whole genome shotgun (WGS) entry which is preliminary data.</text>
</comment>
<feature type="coiled-coil region" evidence="8">
    <location>
        <begin position="416"/>
        <end position="443"/>
    </location>
</feature>
<dbReference type="PANTHER" id="PTHR30026">
    <property type="entry name" value="OUTER MEMBRANE PROTEIN TOLC"/>
    <property type="match status" value="1"/>
</dbReference>
<proteinExistence type="inferred from homology"/>
<evidence type="ECO:0000256" key="6">
    <source>
        <dbReference type="ARBA" id="ARBA00023136"/>
    </source>
</evidence>
<dbReference type="GO" id="GO:0009279">
    <property type="term" value="C:cell outer membrane"/>
    <property type="evidence" value="ECO:0007669"/>
    <property type="project" value="UniProtKB-SubCell"/>
</dbReference>
<dbReference type="PANTHER" id="PTHR30026:SF22">
    <property type="entry name" value="OUTER MEMBRANE EFFLUX PROTEIN"/>
    <property type="match status" value="1"/>
</dbReference>
<feature type="coiled-coil region" evidence="8">
    <location>
        <begin position="165"/>
        <end position="237"/>
    </location>
</feature>
<protein>
    <submittedName>
        <fullName evidence="9">TolC family outer membrane protein</fullName>
    </submittedName>
</protein>
<comment type="similarity">
    <text evidence="2">Belongs to the outer membrane factor (OMF) (TC 1.B.17) family.</text>
</comment>
<evidence type="ECO:0000256" key="4">
    <source>
        <dbReference type="ARBA" id="ARBA00022452"/>
    </source>
</evidence>
<evidence type="ECO:0000256" key="1">
    <source>
        <dbReference type="ARBA" id="ARBA00004442"/>
    </source>
</evidence>
<dbReference type="NCBIfam" id="TIGR01844">
    <property type="entry name" value="type_I_sec_TolC"/>
    <property type="match status" value="1"/>
</dbReference>
<dbReference type="Pfam" id="PF02321">
    <property type="entry name" value="OEP"/>
    <property type="match status" value="2"/>
</dbReference>
<dbReference type="Proteomes" id="UP001209730">
    <property type="component" value="Unassembled WGS sequence"/>
</dbReference>
<dbReference type="RefSeq" id="WP_266044512.1">
    <property type="nucleotide sequence ID" value="NZ_JAPHQA010000010.1"/>
</dbReference>
<evidence type="ECO:0000313" key="10">
    <source>
        <dbReference type="Proteomes" id="UP001209730"/>
    </source>
</evidence>
<dbReference type="Gene3D" id="1.20.1600.10">
    <property type="entry name" value="Outer membrane efflux proteins (OEP)"/>
    <property type="match status" value="1"/>
</dbReference>
<dbReference type="AlphaFoldDB" id="A0AB35HZM0"/>
<keyword evidence="7" id="KW-0998">Cell outer membrane</keyword>
<gene>
    <name evidence="9" type="ORF">OQJ68_10985</name>
</gene>
<reference evidence="9" key="1">
    <citation type="submission" date="2022-11" db="EMBL/GenBank/DDBJ databases">
        <title>Chitin-degrading and fungicidal potential of chitinolytic bacterial strains from marine environment of the Pacific Ocean regions.</title>
        <authorList>
            <person name="Pentekhina I."/>
            <person name="Nedashkovskaya O."/>
            <person name="Seitkalieva A."/>
            <person name="Podvolotskaya A."/>
            <person name="Tekutyeva L."/>
            <person name="Balabanova L."/>
        </authorList>
    </citation>
    <scope>NUCLEOTIDE SEQUENCE</scope>
    <source>
        <strain evidence="9">KMM 6838</strain>
    </source>
</reference>
<dbReference type="InterPro" id="IPR003423">
    <property type="entry name" value="OMP_efflux"/>
</dbReference>
<keyword evidence="4" id="KW-1134">Transmembrane beta strand</keyword>
<dbReference type="GO" id="GO:1990281">
    <property type="term" value="C:efflux pump complex"/>
    <property type="evidence" value="ECO:0007669"/>
    <property type="project" value="TreeGrafter"/>
</dbReference>
<name>A0AB35HZM0_MICTH</name>
<dbReference type="InterPro" id="IPR010130">
    <property type="entry name" value="T1SS_OMP_TolC"/>
</dbReference>
<keyword evidence="5" id="KW-0812">Transmembrane</keyword>
<dbReference type="EMBL" id="JAPHQB010000016">
    <property type="protein sequence ID" value="MCX2802309.1"/>
    <property type="molecule type" value="Genomic_DNA"/>
</dbReference>
<dbReference type="SUPFAM" id="SSF56954">
    <property type="entry name" value="Outer membrane efflux proteins (OEP)"/>
    <property type="match status" value="1"/>
</dbReference>